<dbReference type="Gene3D" id="2.40.50.100">
    <property type="match status" value="1"/>
</dbReference>
<comment type="similarity">
    <text evidence="2">Belongs to the ABC transporter superfamily.</text>
</comment>
<dbReference type="PANTHER" id="PTHR43875">
    <property type="entry name" value="MALTODEXTRIN IMPORT ATP-BINDING PROTEIN MSMX"/>
    <property type="match status" value="1"/>
</dbReference>
<dbReference type="Proteomes" id="UP000298649">
    <property type="component" value="Plasmid pAtCFBP7129b"/>
</dbReference>
<comment type="subcellular location">
    <subcellularLocation>
        <location evidence="1">Cell inner membrane</location>
        <topology evidence="1">Peripheral membrane protein</topology>
    </subcellularLocation>
</comment>
<dbReference type="InterPro" id="IPR047641">
    <property type="entry name" value="ABC_transpr_MalK/UgpC-like"/>
</dbReference>
<evidence type="ECO:0000256" key="7">
    <source>
        <dbReference type="ARBA" id="ARBA00022840"/>
    </source>
</evidence>
<protein>
    <submittedName>
        <fullName evidence="11">ABC transporter ATP-binding protein</fullName>
    </submittedName>
</protein>
<dbReference type="FunFam" id="3.40.50.300:FF:000042">
    <property type="entry name" value="Maltose/maltodextrin ABC transporter, ATP-binding protein"/>
    <property type="match status" value="1"/>
</dbReference>
<evidence type="ECO:0000256" key="8">
    <source>
        <dbReference type="ARBA" id="ARBA00022967"/>
    </source>
</evidence>
<dbReference type="InterPro" id="IPR003439">
    <property type="entry name" value="ABC_transporter-like_ATP-bd"/>
</dbReference>
<evidence type="ECO:0000313" key="11">
    <source>
        <dbReference type="EMBL" id="QCL98221.1"/>
    </source>
</evidence>
<keyword evidence="4" id="KW-1003">Cell membrane</keyword>
<keyword evidence="6" id="KW-0547">Nucleotide-binding</keyword>
<dbReference type="GO" id="GO:0055052">
    <property type="term" value="C:ATP-binding cassette (ABC) transporter complex, substrate-binding subunit-containing"/>
    <property type="evidence" value="ECO:0007669"/>
    <property type="project" value="TreeGrafter"/>
</dbReference>
<evidence type="ECO:0000256" key="6">
    <source>
        <dbReference type="ARBA" id="ARBA00022741"/>
    </source>
</evidence>
<evidence type="ECO:0000256" key="4">
    <source>
        <dbReference type="ARBA" id="ARBA00022475"/>
    </source>
</evidence>
<dbReference type="SMART" id="SM00382">
    <property type="entry name" value="AAA"/>
    <property type="match status" value="1"/>
</dbReference>
<dbReference type="InterPro" id="IPR015855">
    <property type="entry name" value="ABC_transpr_MalK-like"/>
</dbReference>
<keyword evidence="11" id="KW-0614">Plasmid</keyword>
<keyword evidence="9" id="KW-0472">Membrane</keyword>
<dbReference type="InterPro" id="IPR027417">
    <property type="entry name" value="P-loop_NTPase"/>
</dbReference>
<organism evidence="11 12">
    <name type="scientific">Agrobacterium tumefaciens</name>
    <dbReference type="NCBI Taxonomy" id="358"/>
    <lineage>
        <taxon>Bacteria</taxon>
        <taxon>Pseudomonadati</taxon>
        <taxon>Pseudomonadota</taxon>
        <taxon>Alphaproteobacteria</taxon>
        <taxon>Hyphomicrobiales</taxon>
        <taxon>Rhizobiaceae</taxon>
        <taxon>Rhizobium/Agrobacterium group</taxon>
        <taxon>Agrobacterium</taxon>
        <taxon>Agrobacterium tumefaciens complex</taxon>
    </lineage>
</organism>
<dbReference type="GO" id="GO:0016887">
    <property type="term" value="F:ATP hydrolysis activity"/>
    <property type="evidence" value="ECO:0007669"/>
    <property type="project" value="InterPro"/>
</dbReference>
<proteinExistence type="inferred from homology"/>
<dbReference type="InterPro" id="IPR013611">
    <property type="entry name" value="Transp-assoc_OB_typ2"/>
</dbReference>
<dbReference type="SUPFAM" id="SSF50331">
    <property type="entry name" value="MOP-like"/>
    <property type="match status" value="1"/>
</dbReference>
<evidence type="ECO:0000256" key="2">
    <source>
        <dbReference type="ARBA" id="ARBA00005417"/>
    </source>
</evidence>
<dbReference type="RefSeq" id="WP_080850572.1">
    <property type="nucleotide sequence ID" value="NZ_CP039925.1"/>
</dbReference>
<feature type="domain" description="ABC transporter" evidence="10">
    <location>
        <begin position="4"/>
        <end position="234"/>
    </location>
</feature>
<dbReference type="Pfam" id="PF00005">
    <property type="entry name" value="ABC_tran"/>
    <property type="match status" value="1"/>
</dbReference>
<dbReference type="InterPro" id="IPR003593">
    <property type="entry name" value="AAA+_ATPase"/>
</dbReference>
<geneLocation type="plasmid" evidence="12">
    <name>patcfbp7129b</name>
</geneLocation>
<dbReference type="InterPro" id="IPR012340">
    <property type="entry name" value="NA-bd_OB-fold"/>
</dbReference>
<sequence>MTSVTFANVWKQFGTHVAIEDLNLEIKDGEFMVFVGPSGCGKTTTLRMLAGLDTPSYGKILLGHDDVTLTPPGRRNISMVFQSYALYPHMTVRQNLAFGPQIRHEKKAEIAFSVEGVAKLVGLEPLLNRFPSELSGGQRQRVALARSMIRRPRIFLLDEPLSNLDASLRTHMRTEIADLQRQLGVTTVYVTHDQVEAMTMGHRIAVFDHGRILQVATPAELYRAPANKVVGMFIGSPRMNILPATVYAEGDRVNVQCFGTSFSMPSGHFGTERLSEKIELGIRPDEIQWVKDAPSRCTEKITGIVTSLETTGSDTFVLVDVEGTEVNSKFPSFAPVKRGDAVELVFDPSDLHFFDEGTGRSLKGDVVQYNN</sequence>
<dbReference type="InterPro" id="IPR017871">
    <property type="entry name" value="ABC_transporter-like_CS"/>
</dbReference>
<dbReference type="Pfam" id="PF08402">
    <property type="entry name" value="TOBE_2"/>
    <property type="match status" value="1"/>
</dbReference>
<evidence type="ECO:0000256" key="9">
    <source>
        <dbReference type="ARBA" id="ARBA00023136"/>
    </source>
</evidence>
<evidence type="ECO:0000256" key="3">
    <source>
        <dbReference type="ARBA" id="ARBA00022448"/>
    </source>
</evidence>
<accession>A0A4D7YLX3</accession>
<evidence type="ECO:0000313" key="12">
    <source>
        <dbReference type="Proteomes" id="UP000298649"/>
    </source>
</evidence>
<dbReference type="GO" id="GO:0140359">
    <property type="term" value="F:ABC-type transporter activity"/>
    <property type="evidence" value="ECO:0007669"/>
    <property type="project" value="InterPro"/>
</dbReference>
<dbReference type="GO" id="GO:0005524">
    <property type="term" value="F:ATP binding"/>
    <property type="evidence" value="ECO:0007669"/>
    <property type="project" value="UniProtKB-KW"/>
</dbReference>
<name>A0A4D7YLX3_AGRTU</name>
<dbReference type="PANTHER" id="PTHR43875:SF15">
    <property type="entry name" value="TREHALOSE IMPORT ATP-BINDING PROTEIN SUGC"/>
    <property type="match status" value="1"/>
</dbReference>
<dbReference type="SUPFAM" id="SSF52540">
    <property type="entry name" value="P-loop containing nucleoside triphosphate hydrolases"/>
    <property type="match status" value="1"/>
</dbReference>
<dbReference type="Gene3D" id="3.40.50.300">
    <property type="entry name" value="P-loop containing nucleotide triphosphate hydrolases"/>
    <property type="match status" value="1"/>
</dbReference>
<gene>
    <name evidence="11" type="ORF">CFBP7129_29045</name>
</gene>
<evidence type="ECO:0000256" key="1">
    <source>
        <dbReference type="ARBA" id="ARBA00004417"/>
    </source>
</evidence>
<evidence type="ECO:0000256" key="5">
    <source>
        <dbReference type="ARBA" id="ARBA00022519"/>
    </source>
</evidence>
<keyword evidence="5" id="KW-0997">Cell inner membrane</keyword>
<dbReference type="InterPro" id="IPR008995">
    <property type="entry name" value="Mo/tungstate-bd_C_term_dom"/>
</dbReference>
<dbReference type="PROSITE" id="PS00211">
    <property type="entry name" value="ABC_TRANSPORTER_1"/>
    <property type="match status" value="1"/>
</dbReference>
<reference evidence="11 12" key="1">
    <citation type="submission" date="2019-04" db="EMBL/GenBank/DDBJ databases">
        <title>Complete genome sequence of Agrobacterium tumefaciens CFBP7129.</title>
        <authorList>
            <person name="Haryono M."/>
            <person name="Lin Y.-C."/>
            <person name="Lai E.-M."/>
            <person name="Kuo C.-H."/>
        </authorList>
    </citation>
    <scope>NUCLEOTIDE SEQUENCE [LARGE SCALE GENOMIC DNA]</scope>
    <source>
        <strain evidence="11 12">CFBP7129</strain>
        <plasmid evidence="12">patcfbp7129b</plasmid>
    </source>
</reference>
<dbReference type="AlphaFoldDB" id="A0A4D7YLX3"/>
<dbReference type="GO" id="GO:0008643">
    <property type="term" value="P:carbohydrate transport"/>
    <property type="evidence" value="ECO:0007669"/>
    <property type="project" value="InterPro"/>
</dbReference>
<keyword evidence="7 11" id="KW-0067">ATP-binding</keyword>
<keyword evidence="8" id="KW-1278">Translocase</keyword>
<evidence type="ECO:0000259" key="10">
    <source>
        <dbReference type="PROSITE" id="PS50893"/>
    </source>
</evidence>
<dbReference type="PROSITE" id="PS50893">
    <property type="entry name" value="ABC_TRANSPORTER_2"/>
    <property type="match status" value="1"/>
</dbReference>
<dbReference type="EMBL" id="CP039925">
    <property type="protein sequence ID" value="QCL98221.1"/>
    <property type="molecule type" value="Genomic_DNA"/>
</dbReference>
<keyword evidence="3" id="KW-0813">Transport</keyword>
<dbReference type="Gene3D" id="2.40.50.140">
    <property type="entry name" value="Nucleic acid-binding proteins"/>
    <property type="match status" value="1"/>
</dbReference>
<dbReference type="CDD" id="cd03301">
    <property type="entry name" value="ABC_MalK_N"/>
    <property type="match status" value="1"/>
</dbReference>